<comment type="catalytic activity">
    <reaction evidence="5">
        <text>[pyruvate, water dikinase]-phosphate + phosphate + H(+) = [pyruvate, water dikinase] + diphosphate</text>
        <dbReference type="Rhea" id="RHEA:48580"/>
        <dbReference type="Rhea" id="RHEA-COMP:11425"/>
        <dbReference type="Rhea" id="RHEA-COMP:11426"/>
        <dbReference type="ChEBI" id="CHEBI:15378"/>
        <dbReference type="ChEBI" id="CHEBI:33019"/>
        <dbReference type="ChEBI" id="CHEBI:43176"/>
        <dbReference type="ChEBI" id="CHEBI:43474"/>
        <dbReference type="ChEBI" id="CHEBI:68546"/>
        <dbReference type="EC" id="2.7.4.28"/>
    </reaction>
</comment>
<comment type="catalytic activity">
    <reaction evidence="5">
        <text>[pyruvate, water dikinase] + ADP = [pyruvate, water dikinase]-phosphate + AMP + H(+)</text>
        <dbReference type="Rhea" id="RHEA:46020"/>
        <dbReference type="Rhea" id="RHEA-COMP:11425"/>
        <dbReference type="Rhea" id="RHEA-COMP:11426"/>
        <dbReference type="ChEBI" id="CHEBI:15378"/>
        <dbReference type="ChEBI" id="CHEBI:43176"/>
        <dbReference type="ChEBI" id="CHEBI:68546"/>
        <dbReference type="ChEBI" id="CHEBI:456215"/>
        <dbReference type="ChEBI" id="CHEBI:456216"/>
        <dbReference type="EC" id="2.7.11.33"/>
    </reaction>
</comment>
<comment type="caution">
    <text evidence="6">The sequence shown here is derived from an EMBL/GenBank/DDBJ whole genome shotgun (WGS) entry which is preliminary data.</text>
</comment>
<keyword evidence="3 5" id="KW-0547">Nucleotide-binding</keyword>
<dbReference type="EC" id="2.7.4.28" evidence="5"/>
<evidence type="ECO:0000256" key="4">
    <source>
        <dbReference type="ARBA" id="ARBA00022777"/>
    </source>
</evidence>
<evidence type="ECO:0000256" key="5">
    <source>
        <dbReference type="HAMAP-Rule" id="MF_01062"/>
    </source>
</evidence>
<accession>A0A426FS42</accession>
<comment type="similarity">
    <text evidence="5">Belongs to the pyruvate, phosphate/water dikinase regulatory protein family. PSRP subfamily.</text>
</comment>
<dbReference type="OrthoDB" id="9782201at2"/>
<organism evidence="6 7">
    <name type="scientific">Lautropia dentalis</name>
    <dbReference type="NCBI Taxonomy" id="2490857"/>
    <lineage>
        <taxon>Bacteria</taxon>
        <taxon>Pseudomonadati</taxon>
        <taxon>Pseudomonadota</taxon>
        <taxon>Betaproteobacteria</taxon>
        <taxon>Burkholderiales</taxon>
        <taxon>Burkholderiaceae</taxon>
        <taxon>Lautropia</taxon>
    </lineage>
</organism>
<comment type="function">
    <text evidence="5">Bifunctional serine/threonine kinase and phosphorylase involved in the regulation of the phosphoenolpyruvate synthase (PEPS) by catalyzing its phosphorylation/dephosphorylation.</text>
</comment>
<protein>
    <recommendedName>
        <fullName evidence="5">Putative phosphoenolpyruvate synthase regulatory protein</fullName>
        <shortName evidence="5">PEP synthase regulatory protein</shortName>
        <shortName evidence="5">PSRP</shortName>
        <ecNumber evidence="5">2.7.11.33</ecNumber>
        <ecNumber evidence="5">2.7.4.28</ecNumber>
    </recommendedName>
    <alternativeName>
        <fullName evidence="5">Pyruvate, water dikinase regulatory protein</fullName>
    </alternativeName>
</protein>
<dbReference type="GO" id="GO:0005524">
    <property type="term" value="F:ATP binding"/>
    <property type="evidence" value="ECO:0007669"/>
    <property type="project" value="InterPro"/>
</dbReference>
<name>A0A426FS42_9BURK</name>
<dbReference type="GO" id="GO:0043531">
    <property type="term" value="F:ADP binding"/>
    <property type="evidence" value="ECO:0007669"/>
    <property type="project" value="UniProtKB-UniRule"/>
</dbReference>
<dbReference type="RefSeq" id="WP_125094906.1">
    <property type="nucleotide sequence ID" value="NZ_RRUE01000001.1"/>
</dbReference>
<dbReference type="EC" id="2.7.11.33" evidence="5"/>
<proteinExistence type="inferred from homology"/>
<evidence type="ECO:0000313" key="6">
    <source>
        <dbReference type="EMBL" id="RRN45477.1"/>
    </source>
</evidence>
<dbReference type="Pfam" id="PF03618">
    <property type="entry name" value="Kinase-PPPase"/>
    <property type="match status" value="1"/>
</dbReference>
<feature type="binding site" evidence="5">
    <location>
        <begin position="157"/>
        <end position="164"/>
    </location>
    <ligand>
        <name>ADP</name>
        <dbReference type="ChEBI" id="CHEBI:456216"/>
    </ligand>
</feature>
<dbReference type="NCBIfam" id="NF003742">
    <property type="entry name" value="PRK05339.1"/>
    <property type="match status" value="1"/>
</dbReference>
<dbReference type="EMBL" id="RRUE01000001">
    <property type="protein sequence ID" value="RRN45477.1"/>
    <property type="molecule type" value="Genomic_DNA"/>
</dbReference>
<keyword evidence="4 5" id="KW-0418">Kinase</keyword>
<dbReference type="GO" id="GO:0016776">
    <property type="term" value="F:phosphotransferase activity, phosphate group as acceptor"/>
    <property type="evidence" value="ECO:0007669"/>
    <property type="project" value="UniProtKB-UniRule"/>
</dbReference>
<dbReference type="Proteomes" id="UP000270261">
    <property type="component" value="Unassembled WGS sequence"/>
</dbReference>
<keyword evidence="7" id="KW-1185">Reference proteome</keyword>
<evidence type="ECO:0000313" key="7">
    <source>
        <dbReference type="Proteomes" id="UP000270261"/>
    </source>
</evidence>
<keyword evidence="2 5" id="KW-0808">Transferase</keyword>
<dbReference type="InterPro" id="IPR026530">
    <property type="entry name" value="PSRP"/>
</dbReference>
<dbReference type="PANTHER" id="PTHR31756:SF3">
    <property type="entry name" value="PYRUVATE, PHOSPHATE DIKINASE REGULATORY PROTEIN 1, CHLOROPLASTIC"/>
    <property type="match status" value="1"/>
</dbReference>
<evidence type="ECO:0000256" key="1">
    <source>
        <dbReference type="ARBA" id="ARBA00022527"/>
    </source>
</evidence>
<sequence>MTALPHDRTAYFISDGTGITAETFGMSLLSQFDDLKTRNVRLPFTDSPAKAHEAVARINLAAQNDGRRPLVFSTLANPEISGIVQTANAEYLDLIGTFVQRLEGELGRKASRGVGQFHRIKSPDAYQARIDAINFSLSHDDGQQHAELGTADVILVGVSRCGKTPTSLYLSIQHGIKAANYPLIPEDFDRMRLPEVLYQYKHKLFGLTITPERLHEVRSERRPDSRYASLENCRDEVRQAESMMRREGVSMLSTTTKSIEEIAATILTVIEMDDVVPPIV</sequence>
<evidence type="ECO:0000256" key="3">
    <source>
        <dbReference type="ARBA" id="ARBA00022741"/>
    </source>
</evidence>
<dbReference type="GO" id="GO:0004674">
    <property type="term" value="F:protein serine/threonine kinase activity"/>
    <property type="evidence" value="ECO:0007669"/>
    <property type="project" value="UniProtKB-UniRule"/>
</dbReference>
<evidence type="ECO:0000256" key="2">
    <source>
        <dbReference type="ARBA" id="ARBA00022679"/>
    </source>
</evidence>
<keyword evidence="1 5" id="KW-0723">Serine/threonine-protein kinase</keyword>
<gene>
    <name evidence="6" type="ORF">EHV23_04605</name>
</gene>
<dbReference type="AlphaFoldDB" id="A0A426FS42"/>
<reference evidence="6 7" key="1">
    <citation type="submission" date="2018-11" db="EMBL/GenBank/DDBJ databases">
        <title>Genome sequencing of Lautropia sp. KCOM 2505 (= ChDC F240).</title>
        <authorList>
            <person name="Kook J.-K."/>
            <person name="Park S.-N."/>
            <person name="Lim Y.K."/>
        </authorList>
    </citation>
    <scope>NUCLEOTIDE SEQUENCE [LARGE SCALE GENOMIC DNA]</scope>
    <source>
        <strain evidence="6 7">KCOM 2505</strain>
    </source>
</reference>
<dbReference type="PANTHER" id="PTHR31756">
    <property type="entry name" value="PYRUVATE, PHOSPHATE DIKINASE REGULATORY PROTEIN 1, CHLOROPLASTIC"/>
    <property type="match status" value="1"/>
</dbReference>
<dbReference type="InterPro" id="IPR005177">
    <property type="entry name" value="Kinase-pyrophosphorylase"/>
</dbReference>
<dbReference type="HAMAP" id="MF_01062">
    <property type="entry name" value="PSRP"/>
    <property type="match status" value="1"/>
</dbReference>